<name>A0A0D7BA90_9AGAR</name>
<dbReference type="Pfam" id="PF05199">
    <property type="entry name" value="GMC_oxred_C"/>
    <property type="match status" value="1"/>
</dbReference>
<feature type="domain" description="Glucose-methanol-choline oxidoreductase N-terminal" evidence="10">
    <location>
        <begin position="104"/>
        <end position="127"/>
    </location>
</feature>
<dbReference type="GO" id="GO:0016614">
    <property type="term" value="F:oxidoreductase activity, acting on CH-OH group of donors"/>
    <property type="evidence" value="ECO:0007669"/>
    <property type="project" value="InterPro"/>
</dbReference>
<dbReference type="GO" id="GO:0050660">
    <property type="term" value="F:flavin adenine dinucleotide binding"/>
    <property type="evidence" value="ECO:0007669"/>
    <property type="project" value="InterPro"/>
</dbReference>
<organism evidence="12 13">
    <name type="scientific">Cylindrobasidium torrendii FP15055 ss-10</name>
    <dbReference type="NCBI Taxonomy" id="1314674"/>
    <lineage>
        <taxon>Eukaryota</taxon>
        <taxon>Fungi</taxon>
        <taxon>Dikarya</taxon>
        <taxon>Basidiomycota</taxon>
        <taxon>Agaricomycotina</taxon>
        <taxon>Agaricomycetes</taxon>
        <taxon>Agaricomycetidae</taxon>
        <taxon>Agaricales</taxon>
        <taxon>Marasmiineae</taxon>
        <taxon>Physalacriaceae</taxon>
        <taxon>Cylindrobasidium</taxon>
    </lineage>
</organism>
<evidence type="ECO:0000256" key="5">
    <source>
        <dbReference type="ARBA" id="ARBA00022827"/>
    </source>
</evidence>
<sequence length="617" mass="68028">MPLVDVARVQAQKYDYIIVGGGVHSSKLRLSFDQATGLLLASRLSRDPSIFVLVLEAGKPNFDDPKIMLPGQMYAQFGDPDYDWAFTTTVQEHAGDTRKPWMRGKSLGGSTAMNMMSWIVPPKGDIDDWEKLGNDGWNWDIFNRHLQNVASFTVDPPTSEAWKYDSGTMKIWDRNWGKGEVQLIHSRKVLPTQVTIHETFKAAGIPIAKDPNGGNPSGCFFGLSTVDPGTNERSYAAVGFYRLYENRPNYHVLTDAHVRKILLSGDEPNIVATGARFGHTGNVYEVTASKEVILCAGALKSPQILELSGIGNPKILSSHGIPVRVGLEGVGENVQEHVMLGVTNELREDAPGQTFDILRDPAAAAEQMRLLLEEKKGLFTVNVNNLAFLPLSTVSARADKLIADERAKINAGAYPPEFADQYDFMLQRIEQGGCGFEVIGFPGTFPSFFFTLSPEPGKRHLTLCAANNYLFSRGSIHIMSADPTQDPTFNPRYLEHDIDAQILVDMVKFLRKVFARAPLADLVSREVNPGQKFQTDEELLAWVKKETQSVFHTVGSLAMLPRSKNGVVDTSLRVYGTKNLRVADISIVPLHFSGQSLSTAYTIAEVASRIILASGEE</sequence>
<feature type="domain" description="Glucose-methanol-choline oxidoreductase N-terminal" evidence="11">
    <location>
        <begin position="297"/>
        <end position="311"/>
    </location>
</feature>
<evidence type="ECO:0000256" key="7">
    <source>
        <dbReference type="ARBA" id="ARBA00023180"/>
    </source>
</evidence>
<feature type="binding site" evidence="8">
    <location>
        <position position="258"/>
    </location>
    <ligand>
        <name>FAD</name>
        <dbReference type="ChEBI" id="CHEBI:57692"/>
    </ligand>
</feature>
<dbReference type="Gene3D" id="3.50.50.60">
    <property type="entry name" value="FAD/NAD(P)-binding domain"/>
    <property type="match status" value="1"/>
</dbReference>
<dbReference type="OrthoDB" id="269227at2759"/>
<evidence type="ECO:0000256" key="3">
    <source>
        <dbReference type="ARBA" id="ARBA00022630"/>
    </source>
</evidence>
<evidence type="ECO:0000259" key="11">
    <source>
        <dbReference type="PROSITE" id="PS00624"/>
    </source>
</evidence>
<dbReference type="PANTHER" id="PTHR11552:SF201">
    <property type="entry name" value="GLUCOSE-METHANOL-CHOLINE OXIDOREDUCTASE N-TERMINAL DOMAIN-CONTAINING PROTEIN"/>
    <property type="match status" value="1"/>
</dbReference>
<dbReference type="EMBL" id="KN880555">
    <property type="protein sequence ID" value="KIY66431.1"/>
    <property type="molecule type" value="Genomic_DNA"/>
</dbReference>
<dbReference type="SUPFAM" id="SSF54373">
    <property type="entry name" value="FAD-linked reductases, C-terminal domain"/>
    <property type="match status" value="1"/>
</dbReference>
<reference evidence="12 13" key="1">
    <citation type="journal article" date="2015" name="Fungal Genet. Biol.">
        <title>Evolution of novel wood decay mechanisms in Agaricales revealed by the genome sequences of Fistulina hepatica and Cylindrobasidium torrendii.</title>
        <authorList>
            <person name="Floudas D."/>
            <person name="Held B.W."/>
            <person name="Riley R."/>
            <person name="Nagy L.G."/>
            <person name="Koehler G."/>
            <person name="Ransdell A.S."/>
            <person name="Younus H."/>
            <person name="Chow J."/>
            <person name="Chiniquy J."/>
            <person name="Lipzen A."/>
            <person name="Tritt A."/>
            <person name="Sun H."/>
            <person name="Haridas S."/>
            <person name="LaButti K."/>
            <person name="Ohm R.A."/>
            <person name="Kues U."/>
            <person name="Blanchette R.A."/>
            <person name="Grigoriev I.V."/>
            <person name="Minto R.E."/>
            <person name="Hibbett D.S."/>
        </authorList>
    </citation>
    <scope>NUCLEOTIDE SEQUENCE [LARGE SCALE GENOMIC DNA]</scope>
    <source>
        <strain evidence="12 13">FP15055 ss-10</strain>
    </source>
</reference>
<dbReference type="InterPro" id="IPR036188">
    <property type="entry name" value="FAD/NAD-bd_sf"/>
</dbReference>
<keyword evidence="7" id="KW-0325">Glycoprotein</keyword>
<evidence type="ECO:0000256" key="9">
    <source>
        <dbReference type="RuleBase" id="RU003968"/>
    </source>
</evidence>
<keyword evidence="13" id="KW-1185">Reference proteome</keyword>
<evidence type="ECO:0000259" key="10">
    <source>
        <dbReference type="PROSITE" id="PS00623"/>
    </source>
</evidence>
<evidence type="ECO:0000256" key="6">
    <source>
        <dbReference type="ARBA" id="ARBA00023002"/>
    </source>
</evidence>
<evidence type="ECO:0000313" key="12">
    <source>
        <dbReference type="EMBL" id="KIY66431.1"/>
    </source>
</evidence>
<evidence type="ECO:0000256" key="2">
    <source>
        <dbReference type="ARBA" id="ARBA00010790"/>
    </source>
</evidence>
<protein>
    <submittedName>
        <fullName evidence="12">GMC oxidoreductase</fullName>
    </submittedName>
</protein>
<evidence type="ECO:0000256" key="4">
    <source>
        <dbReference type="ARBA" id="ARBA00022729"/>
    </source>
</evidence>
<dbReference type="SUPFAM" id="SSF51905">
    <property type="entry name" value="FAD/NAD(P)-binding domain"/>
    <property type="match status" value="1"/>
</dbReference>
<dbReference type="InterPro" id="IPR000172">
    <property type="entry name" value="GMC_OxRdtase_N"/>
</dbReference>
<dbReference type="PROSITE" id="PS00623">
    <property type="entry name" value="GMC_OXRED_1"/>
    <property type="match status" value="1"/>
</dbReference>
<proteinExistence type="inferred from homology"/>
<comment type="similarity">
    <text evidence="2 9">Belongs to the GMC oxidoreductase family.</text>
</comment>
<evidence type="ECO:0000256" key="8">
    <source>
        <dbReference type="PIRSR" id="PIRSR000137-2"/>
    </source>
</evidence>
<keyword evidence="4" id="KW-0732">Signal</keyword>
<evidence type="ECO:0000313" key="13">
    <source>
        <dbReference type="Proteomes" id="UP000054007"/>
    </source>
</evidence>
<dbReference type="AlphaFoldDB" id="A0A0D7BA90"/>
<dbReference type="InterPro" id="IPR012132">
    <property type="entry name" value="GMC_OxRdtase"/>
</dbReference>
<comment type="cofactor">
    <cofactor evidence="1 8">
        <name>FAD</name>
        <dbReference type="ChEBI" id="CHEBI:57692"/>
    </cofactor>
</comment>
<keyword evidence="3 9" id="KW-0285">Flavoprotein</keyword>
<dbReference type="PIRSF" id="PIRSF000137">
    <property type="entry name" value="Alcohol_oxidase"/>
    <property type="match status" value="1"/>
</dbReference>
<dbReference type="PROSITE" id="PS00624">
    <property type="entry name" value="GMC_OXRED_2"/>
    <property type="match status" value="1"/>
</dbReference>
<dbReference type="Gene3D" id="3.30.560.10">
    <property type="entry name" value="Glucose Oxidase, domain 3"/>
    <property type="match status" value="1"/>
</dbReference>
<evidence type="ECO:0000256" key="1">
    <source>
        <dbReference type="ARBA" id="ARBA00001974"/>
    </source>
</evidence>
<dbReference type="Pfam" id="PF00732">
    <property type="entry name" value="GMC_oxred_N"/>
    <property type="match status" value="1"/>
</dbReference>
<dbReference type="InterPro" id="IPR007867">
    <property type="entry name" value="GMC_OxRtase_C"/>
</dbReference>
<keyword evidence="6" id="KW-0560">Oxidoreductase</keyword>
<keyword evidence="5 8" id="KW-0274">FAD</keyword>
<gene>
    <name evidence="12" type="ORF">CYLTODRAFT_423461</name>
</gene>
<dbReference type="Proteomes" id="UP000054007">
    <property type="component" value="Unassembled WGS sequence"/>
</dbReference>
<dbReference type="PANTHER" id="PTHR11552">
    <property type="entry name" value="GLUCOSE-METHANOL-CHOLINE GMC OXIDOREDUCTASE"/>
    <property type="match status" value="1"/>
</dbReference>
<accession>A0A0D7BA90</accession>
<dbReference type="STRING" id="1314674.A0A0D7BA90"/>